<name>A0A1F8F845_9BACT</name>
<organism evidence="2 3">
    <name type="scientific">Candidatus Yanofskybacteria bacterium RIFCSPHIGHO2_02_FULL_39_10</name>
    <dbReference type="NCBI Taxonomy" id="1802674"/>
    <lineage>
        <taxon>Bacteria</taxon>
        <taxon>Candidatus Yanofskyibacteriota</taxon>
    </lineage>
</organism>
<reference evidence="2 3" key="1">
    <citation type="journal article" date="2016" name="Nat. Commun.">
        <title>Thousands of microbial genomes shed light on interconnected biogeochemical processes in an aquifer system.</title>
        <authorList>
            <person name="Anantharaman K."/>
            <person name="Brown C.T."/>
            <person name="Hug L.A."/>
            <person name="Sharon I."/>
            <person name="Castelle C.J."/>
            <person name="Probst A.J."/>
            <person name="Thomas B.C."/>
            <person name="Singh A."/>
            <person name="Wilkins M.J."/>
            <person name="Karaoz U."/>
            <person name="Brodie E.L."/>
            <person name="Williams K.H."/>
            <person name="Hubbard S.S."/>
            <person name="Banfield J.F."/>
        </authorList>
    </citation>
    <scope>NUCLEOTIDE SEQUENCE [LARGE SCALE GENOMIC DNA]</scope>
</reference>
<evidence type="ECO:0000313" key="2">
    <source>
        <dbReference type="EMBL" id="OGN09323.1"/>
    </source>
</evidence>
<dbReference type="InterPro" id="IPR043729">
    <property type="entry name" value="DUF5672"/>
</dbReference>
<protein>
    <recommendedName>
        <fullName evidence="1">DUF5672 domain-containing protein</fullName>
    </recommendedName>
</protein>
<evidence type="ECO:0000259" key="1">
    <source>
        <dbReference type="Pfam" id="PF18922"/>
    </source>
</evidence>
<comment type="caution">
    <text evidence="2">The sequence shown here is derived from an EMBL/GenBank/DDBJ whole genome shotgun (WGS) entry which is preliminary data.</text>
</comment>
<accession>A0A1F8F845</accession>
<gene>
    <name evidence="2" type="ORF">A3C61_01565</name>
</gene>
<dbReference type="EMBL" id="MGJO01000025">
    <property type="protein sequence ID" value="OGN09323.1"/>
    <property type="molecule type" value="Genomic_DNA"/>
</dbReference>
<evidence type="ECO:0000313" key="3">
    <source>
        <dbReference type="Proteomes" id="UP000178908"/>
    </source>
</evidence>
<dbReference type="Proteomes" id="UP000178908">
    <property type="component" value="Unassembled WGS sequence"/>
</dbReference>
<proteinExistence type="predicted"/>
<sequence length="231" mass="26897">MTKKLARVTLFGLDCVEISRLIQVAEICQKDFEFEKVKLLTSLESNHSNIVKIDPINTIEAYNQFMIKKMNDYIDTDFVLVIQYDGFILNPEAWTDEYLKYDYIGAPWHKDGHFIVGNGGFSLRSKKLLEILQKDDSLQIPADEPEDTFICQEKREHLESKGIKFAPVDLARQFALEANEKDGVEWTNQFGFHGLKWTDISKWLKEHPEYKIDNPLDSWALGVKERFKSNE</sequence>
<dbReference type="AlphaFoldDB" id="A0A1F8F845"/>
<dbReference type="Pfam" id="PF18922">
    <property type="entry name" value="DUF5672"/>
    <property type="match status" value="1"/>
</dbReference>
<feature type="domain" description="DUF5672" evidence="1">
    <location>
        <begin position="54"/>
        <end position="193"/>
    </location>
</feature>